<proteinExistence type="predicted"/>
<organism evidence="1 2">
    <name type="scientific">Violaceomyces palustris</name>
    <dbReference type="NCBI Taxonomy" id="1673888"/>
    <lineage>
        <taxon>Eukaryota</taxon>
        <taxon>Fungi</taxon>
        <taxon>Dikarya</taxon>
        <taxon>Basidiomycota</taxon>
        <taxon>Ustilaginomycotina</taxon>
        <taxon>Ustilaginomycetes</taxon>
        <taxon>Violaceomycetales</taxon>
        <taxon>Violaceomycetaceae</taxon>
        <taxon>Violaceomyces</taxon>
    </lineage>
</organism>
<protein>
    <submittedName>
        <fullName evidence="1">Uncharacterized protein</fullName>
    </submittedName>
</protein>
<sequence length="324" mass="35642">MSKSRSLPPALKQLIKSPLYPRRPSRSNPSRILPVGRSPDPLFPPKNEILSQLFSGIRNQADQLGLGWAEWLSLTTATLLTLNSPASLQALHRMAVGIDPSQSTPTGQPALNLTERTERACLMREVGLKCIGFIGIPKVINNLAALRAVVDEDQELASALPREPRRQISPERNPRVNEAAYALWDDIYTPHSSKLLKILGKSHPDLPIFIVESEYGPLFSSPSSFSLPNDPKHLSTEPSWEVNRLRTSLVAIAALRAQGGVGPQVTSHVWGLMKARDSIQPHDPNKKGLEWLTSEEGAIWVVKAVDGVSIISLQHRISGSQRKD</sequence>
<evidence type="ECO:0000313" key="2">
    <source>
        <dbReference type="Proteomes" id="UP000245626"/>
    </source>
</evidence>
<name>A0ACD0P245_9BASI</name>
<dbReference type="Proteomes" id="UP000245626">
    <property type="component" value="Unassembled WGS sequence"/>
</dbReference>
<keyword evidence="2" id="KW-1185">Reference proteome</keyword>
<accession>A0ACD0P245</accession>
<evidence type="ECO:0000313" key="1">
    <source>
        <dbReference type="EMBL" id="PWN52183.1"/>
    </source>
</evidence>
<gene>
    <name evidence="1" type="ORF">IE53DRAFT_392133</name>
</gene>
<reference evidence="1 2" key="1">
    <citation type="journal article" date="2018" name="Mol. Biol. Evol.">
        <title>Broad Genomic Sampling Reveals a Smut Pathogenic Ancestry of the Fungal Clade Ustilaginomycotina.</title>
        <authorList>
            <person name="Kijpornyongpan T."/>
            <person name="Mondo S.J."/>
            <person name="Barry K."/>
            <person name="Sandor L."/>
            <person name="Lee J."/>
            <person name="Lipzen A."/>
            <person name="Pangilinan J."/>
            <person name="LaButti K."/>
            <person name="Hainaut M."/>
            <person name="Henrissat B."/>
            <person name="Grigoriev I.V."/>
            <person name="Spatafora J.W."/>
            <person name="Aime M.C."/>
        </authorList>
    </citation>
    <scope>NUCLEOTIDE SEQUENCE [LARGE SCALE GENOMIC DNA]</scope>
    <source>
        <strain evidence="1 2">SA 807</strain>
    </source>
</reference>
<dbReference type="EMBL" id="KZ819792">
    <property type="protein sequence ID" value="PWN52183.1"/>
    <property type="molecule type" value="Genomic_DNA"/>
</dbReference>